<protein>
    <submittedName>
        <fullName evidence="2">Beta-lactamase family protein</fullName>
    </submittedName>
</protein>
<proteinExistence type="predicted"/>
<dbReference type="InterPro" id="IPR052907">
    <property type="entry name" value="Beta-lactamase/esterase"/>
</dbReference>
<keyword evidence="3" id="KW-1185">Reference proteome</keyword>
<dbReference type="InterPro" id="IPR012338">
    <property type="entry name" value="Beta-lactam/transpept-like"/>
</dbReference>
<gene>
    <name evidence="2" type="ORF">ETD86_04905</name>
</gene>
<feature type="domain" description="Beta-lactamase-related" evidence="1">
    <location>
        <begin position="71"/>
        <end position="424"/>
    </location>
</feature>
<name>A0A5S4FU05_9ACTN</name>
<accession>A0A5S4FU05</accession>
<dbReference type="SUPFAM" id="SSF56601">
    <property type="entry name" value="beta-lactamase/transpeptidase-like"/>
    <property type="match status" value="1"/>
</dbReference>
<dbReference type="AlphaFoldDB" id="A0A5S4FU05"/>
<sequence length="436" mass="45928">MTETDKGARPPLPNRRDVVRAGLGASAAVLFGGALTTGCSGDESGGGRTPGSQVAGTVASGFEAVRTAFATNFMQSGEVGAACCVYLDGRRVVDLWGGKADETTGRPWQEDTIVPVFSTTKIATAVCAHLLAEHGELDLDAPVARYWPEFAAEGKRNLPVKWLLSHRAGLPALEKPFSMDSVQAWDPIVAALAKQRPAWEPGTAHGYHARTFGWLIGEVVRRVTGRSLGTFFAEKVAGPLGLDFWIGLPAEYEPRVGRLIPPQPPAGVDLESLSPPLRKMLEARSDPNSLSSRALTLPELDDNSRAVHAAEIPGHNGIGTARSLARLCAALIGQVDGVRLLSPSTVRAAARTRSDGPDRVLFVDTRFGLGFMGDSPFSPFGGAGRFGHTGSGGALAFADPDTGLAFGYVVNRMMPGLLGADPRQTALIKAVKEATS</sequence>
<evidence type="ECO:0000313" key="3">
    <source>
        <dbReference type="Proteomes" id="UP000309128"/>
    </source>
</evidence>
<evidence type="ECO:0000259" key="1">
    <source>
        <dbReference type="Pfam" id="PF00144"/>
    </source>
</evidence>
<dbReference type="Gene3D" id="3.40.710.10">
    <property type="entry name" value="DD-peptidase/beta-lactamase superfamily"/>
    <property type="match status" value="1"/>
</dbReference>
<dbReference type="OrthoDB" id="9809635at2"/>
<comment type="caution">
    <text evidence="2">The sequence shown here is derived from an EMBL/GenBank/DDBJ whole genome shotgun (WGS) entry which is preliminary data.</text>
</comment>
<dbReference type="EMBL" id="VCKY01000011">
    <property type="protein sequence ID" value="TMR24257.1"/>
    <property type="molecule type" value="Genomic_DNA"/>
</dbReference>
<reference evidence="2 3" key="1">
    <citation type="submission" date="2019-05" db="EMBL/GenBank/DDBJ databases">
        <title>Draft genome sequence of Nonomuraea turkmeniaca DSM 43926.</title>
        <authorList>
            <person name="Saricaoglu S."/>
            <person name="Isik K."/>
        </authorList>
    </citation>
    <scope>NUCLEOTIDE SEQUENCE [LARGE SCALE GENOMIC DNA]</scope>
    <source>
        <strain evidence="2 3">DSM 43926</strain>
    </source>
</reference>
<organism evidence="2 3">
    <name type="scientific">Nonomuraea turkmeniaca</name>
    <dbReference type="NCBI Taxonomy" id="103838"/>
    <lineage>
        <taxon>Bacteria</taxon>
        <taxon>Bacillati</taxon>
        <taxon>Actinomycetota</taxon>
        <taxon>Actinomycetes</taxon>
        <taxon>Streptosporangiales</taxon>
        <taxon>Streptosporangiaceae</taxon>
        <taxon>Nonomuraea</taxon>
    </lineage>
</organism>
<dbReference type="PANTHER" id="PTHR43319">
    <property type="entry name" value="BETA-LACTAMASE-RELATED"/>
    <property type="match status" value="1"/>
</dbReference>
<dbReference type="PANTHER" id="PTHR43319:SF3">
    <property type="entry name" value="BETA-LACTAMASE-RELATED DOMAIN-CONTAINING PROTEIN"/>
    <property type="match status" value="1"/>
</dbReference>
<dbReference type="Proteomes" id="UP000309128">
    <property type="component" value="Unassembled WGS sequence"/>
</dbReference>
<evidence type="ECO:0000313" key="2">
    <source>
        <dbReference type="EMBL" id="TMR24257.1"/>
    </source>
</evidence>
<dbReference type="InterPro" id="IPR001466">
    <property type="entry name" value="Beta-lactam-related"/>
</dbReference>
<dbReference type="Pfam" id="PF00144">
    <property type="entry name" value="Beta-lactamase"/>
    <property type="match status" value="1"/>
</dbReference>
<dbReference type="RefSeq" id="WP_138664889.1">
    <property type="nucleotide sequence ID" value="NZ_VCKY01000011.1"/>
</dbReference>